<feature type="transmembrane region" description="Helical" evidence="1">
    <location>
        <begin position="34"/>
        <end position="53"/>
    </location>
</feature>
<dbReference type="RefSeq" id="WP_050079275.1">
    <property type="nucleotide sequence ID" value="NZ_CPTA01000006.1"/>
</dbReference>
<feature type="transmembrane region" description="Helical" evidence="1">
    <location>
        <begin position="65"/>
        <end position="81"/>
    </location>
</feature>
<reference evidence="2" key="1">
    <citation type="journal article" date="2006" name="PLoS Genet.">
        <title>Genetic analysis of the capsular biosynthetic locus from all 90 pneumococcal serotypes.</title>
        <authorList>
            <person name="Bentley S.D."/>
            <person name="Aanensen D.M."/>
            <person name="Mavroidi A."/>
            <person name="Saunders D."/>
            <person name="Rabbinowitsch E."/>
            <person name="Collins M."/>
            <person name="Donohoe K."/>
            <person name="Harris D."/>
            <person name="Murphy L."/>
            <person name="Quail M.A."/>
            <person name="Samuel G."/>
            <person name="Skovsted I.C."/>
            <person name="Kaltoft M.S."/>
            <person name="Barrell B."/>
            <person name="Reeves P.R."/>
            <person name="Parkhill J."/>
            <person name="Spratt B.G."/>
        </authorList>
    </citation>
    <scope>NUCLEOTIDE SEQUENCE</scope>
    <source>
        <strain evidence="2">Johnson</strain>
    </source>
</reference>
<evidence type="ECO:0000256" key="1">
    <source>
        <dbReference type="SAM" id="Phobius"/>
    </source>
</evidence>
<feature type="transmembrane region" description="Helical" evidence="1">
    <location>
        <begin position="196"/>
        <end position="211"/>
    </location>
</feature>
<feature type="transmembrane region" description="Helical" evidence="1">
    <location>
        <begin position="129"/>
        <end position="150"/>
    </location>
</feature>
<accession>Q4K2T9</accession>
<evidence type="ECO:0000313" key="2">
    <source>
        <dbReference type="EMBL" id="CAI32889.1"/>
    </source>
</evidence>
<keyword evidence="1" id="KW-0472">Membrane</keyword>
<sequence>MKKSSTLHSSTLHIGLILFLIVLSKNFFNLVPNIALFSDFNLMIIIIIMTVVNIKYYNRSTKYQYRWYIIFTLIFVLYSAINEKLLYGQPFLLGLLPQRQFFLCLMTYFPLRKYFQEQNISLKKLYVGIMNLGSISSLIYILQKIVILYGGTQFVNVMYSFAGYFSGYRLYVGSSLIILATLISTAYFLETLKLKYLCHLILGWFTEIWITQGRIEMIVLLISTIVCIIVQGRLTRKKIIYWLLTILGLWMITLTPIFENIVGAILKVDGAGRGSDSLTIRAIGRQLYWDQLNETTSKLLFGTGYPNYNYALAFQRTGFSSNIFLTDNGFMTYIYIFGIVGSSIMGLLFLKYLKNSIKYARQSADMIPLMYIISLLIVAYNIILWYWNADGTFILVIMICALEHGEQLLHQRNGV</sequence>
<organism evidence="2">
    <name type="scientific">Streptococcus pneumoniae</name>
    <dbReference type="NCBI Taxonomy" id="1313"/>
    <lineage>
        <taxon>Bacteria</taxon>
        <taxon>Bacillati</taxon>
        <taxon>Bacillota</taxon>
        <taxon>Bacilli</taxon>
        <taxon>Lactobacillales</taxon>
        <taxon>Streptococcaceae</taxon>
        <taxon>Streptococcus</taxon>
    </lineage>
</organism>
<feature type="transmembrane region" description="Helical" evidence="1">
    <location>
        <begin position="170"/>
        <end position="189"/>
    </location>
</feature>
<feature type="transmembrane region" description="Helical" evidence="1">
    <location>
        <begin position="12"/>
        <end position="28"/>
    </location>
</feature>
<proteinExistence type="predicted"/>
<keyword evidence="1" id="KW-0812">Transmembrane</keyword>
<gene>
    <name evidence="2" type="primary">wzy</name>
    <name evidence="2" type="ORF">SPC07B_0014</name>
</gene>
<protein>
    <submittedName>
        <fullName evidence="2">Oligosaccharide repeat unit polymerase Wzy</fullName>
    </submittedName>
</protein>
<dbReference type="EMBL" id="CR931641">
    <property type="protein sequence ID" value="CAI32889.1"/>
    <property type="molecule type" value="Genomic_DNA"/>
</dbReference>
<feature type="transmembrane region" description="Helical" evidence="1">
    <location>
        <begin position="87"/>
        <end position="109"/>
    </location>
</feature>
<keyword evidence="1" id="KW-1133">Transmembrane helix</keyword>
<feature type="transmembrane region" description="Helical" evidence="1">
    <location>
        <begin position="369"/>
        <end position="387"/>
    </location>
</feature>
<name>Q4K2T9_STREE</name>
<dbReference type="AlphaFoldDB" id="Q4K2T9"/>
<feature type="transmembrane region" description="Helical" evidence="1">
    <location>
        <begin position="239"/>
        <end position="258"/>
    </location>
</feature>
<feature type="transmembrane region" description="Helical" evidence="1">
    <location>
        <begin position="217"/>
        <end position="234"/>
    </location>
</feature>
<feature type="transmembrane region" description="Helical" evidence="1">
    <location>
        <begin position="330"/>
        <end position="349"/>
    </location>
</feature>